<comment type="caution">
    <text evidence="7">The sequence shown here is derived from an EMBL/GenBank/DDBJ whole genome shotgun (WGS) entry which is preliminary data.</text>
</comment>
<keyword evidence="4 6" id="KW-0378">Hydrolase</keyword>
<evidence type="ECO:0000313" key="7">
    <source>
        <dbReference type="EMBL" id="MFC6644679.1"/>
    </source>
</evidence>
<dbReference type="GO" id="GO:0004519">
    <property type="term" value="F:endonuclease activity"/>
    <property type="evidence" value="ECO:0007669"/>
    <property type="project" value="UniProtKB-KW"/>
</dbReference>
<gene>
    <name evidence="7" type="ORF">ACFQBQ_03545</name>
</gene>
<accession>A0ABW1Z6B9</accession>
<keyword evidence="5 6" id="KW-0234">DNA repair</keyword>
<keyword evidence="3 6" id="KW-0227">DNA damage</keyword>
<evidence type="ECO:0000256" key="1">
    <source>
        <dbReference type="ARBA" id="ARBA00022722"/>
    </source>
</evidence>
<dbReference type="Gene3D" id="3.40.960.10">
    <property type="entry name" value="VSR Endonuclease"/>
    <property type="match status" value="1"/>
</dbReference>
<dbReference type="SUPFAM" id="SSF52980">
    <property type="entry name" value="Restriction endonuclease-like"/>
    <property type="match status" value="1"/>
</dbReference>
<reference evidence="8" key="1">
    <citation type="journal article" date="2019" name="Int. J. Syst. Evol. Microbiol.">
        <title>The Global Catalogue of Microorganisms (GCM) 10K type strain sequencing project: providing services to taxonomists for standard genome sequencing and annotation.</title>
        <authorList>
            <consortium name="The Broad Institute Genomics Platform"/>
            <consortium name="The Broad Institute Genome Sequencing Center for Infectious Disease"/>
            <person name="Wu L."/>
            <person name="Ma J."/>
        </authorList>
    </citation>
    <scope>NUCLEOTIDE SEQUENCE [LARGE SCALE GENOMIC DNA]</scope>
    <source>
        <strain evidence="8">CGMCC 1.16026</strain>
    </source>
</reference>
<evidence type="ECO:0000256" key="4">
    <source>
        <dbReference type="ARBA" id="ARBA00022801"/>
    </source>
</evidence>
<sequence length="142" mass="16554">MTDVHTPEQRSRNMAAIKGKNTTPELLVRSALHEMGYRFRLHRKDLPGRPDIVLPKHRVAIFVHGCFWHSHDCRWGAVTPKTRPNFWAEKRGGTVERDKRKDQQLKELGWRVLTIWECETRTSSELTVLLRKALAQTLTQSC</sequence>
<dbReference type="EC" id="3.1.-.-" evidence="6"/>
<dbReference type="RefSeq" id="WP_390233914.1">
    <property type="nucleotide sequence ID" value="NZ_JBHSWI010000001.1"/>
</dbReference>
<dbReference type="InterPro" id="IPR004603">
    <property type="entry name" value="DNA_mismatch_endonuc_vsr"/>
</dbReference>
<evidence type="ECO:0000256" key="5">
    <source>
        <dbReference type="ARBA" id="ARBA00023204"/>
    </source>
</evidence>
<dbReference type="Proteomes" id="UP001596391">
    <property type="component" value="Unassembled WGS sequence"/>
</dbReference>
<comment type="similarity">
    <text evidence="6">Belongs to the vsr family.</text>
</comment>
<comment type="function">
    <text evidence="6">May nick specific sequences that contain T:G mispairs resulting from m5C-deamination.</text>
</comment>
<proteinExistence type="inferred from homology"/>
<dbReference type="Pfam" id="PF03852">
    <property type="entry name" value="Vsr"/>
    <property type="match status" value="1"/>
</dbReference>
<name>A0ABW1Z6B9_9BACT</name>
<dbReference type="NCBIfam" id="TIGR00632">
    <property type="entry name" value="vsr"/>
    <property type="match status" value="1"/>
</dbReference>
<evidence type="ECO:0000313" key="8">
    <source>
        <dbReference type="Proteomes" id="UP001596391"/>
    </source>
</evidence>
<dbReference type="InterPro" id="IPR011335">
    <property type="entry name" value="Restrct_endonuc-II-like"/>
</dbReference>
<evidence type="ECO:0000256" key="3">
    <source>
        <dbReference type="ARBA" id="ARBA00022763"/>
    </source>
</evidence>
<keyword evidence="2 6" id="KW-0255">Endonuclease</keyword>
<organism evidence="7 8">
    <name type="scientific">Granulicella cerasi</name>
    <dbReference type="NCBI Taxonomy" id="741063"/>
    <lineage>
        <taxon>Bacteria</taxon>
        <taxon>Pseudomonadati</taxon>
        <taxon>Acidobacteriota</taxon>
        <taxon>Terriglobia</taxon>
        <taxon>Terriglobales</taxon>
        <taxon>Acidobacteriaceae</taxon>
        <taxon>Granulicella</taxon>
    </lineage>
</organism>
<evidence type="ECO:0000256" key="2">
    <source>
        <dbReference type="ARBA" id="ARBA00022759"/>
    </source>
</evidence>
<evidence type="ECO:0000256" key="6">
    <source>
        <dbReference type="PIRNR" id="PIRNR018267"/>
    </source>
</evidence>
<keyword evidence="1 6" id="KW-0540">Nuclease</keyword>
<keyword evidence="8" id="KW-1185">Reference proteome</keyword>
<protein>
    <recommendedName>
        <fullName evidence="6">Very short patch repair endonuclease</fullName>
        <ecNumber evidence="6">3.1.-.-</ecNumber>
    </recommendedName>
</protein>
<dbReference type="EMBL" id="JBHSWI010000001">
    <property type="protein sequence ID" value="MFC6644679.1"/>
    <property type="molecule type" value="Genomic_DNA"/>
</dbReference>
<dbReference type="CDD" id="cd00221">
    <property type="entry name" value="Vsr"/>
    <property type="match status" value="1"/>
</dbReference>
<dbReference type="PIRSF" id="PIRSF018267">
    <property type="entry name" value="VSR_endonuc"/>
    <property type="match status" value="1"/>
</dbReference>